<reference evidence="2 3" key="1">
    <citation type="submission" date="2019-02" db="EMBL/GenBank/DDBJ databases">
        <title>Deep-cultivation of Planctomycetes and their phenomic and genomic characterization uncovers novel biology.</title>
        <authorList>
            <person name="Wiegand S."/>
            <person name="Jogler M."/>
            <person name="Boedeker C."/>
            <person name="Pinto D."/>
            <person name="Vollmers J."/>
            <person name="Rivas-Marin E."/>
            <person name="Kohn T."/>
            <person name="Peeters S.H."/>
            <person name="Heuer A."/>
            <person name="Rast P."/>
            <person name="Oberbeckmann S."/>
            <person name="Bunk B."/>
            <person name="Jeske O."/>
            <person name="Meyerdierks A."/>
            <person name="Storesund J.E."/>
            <person name="Kallscheuer N."/>
            <person name="Luecker S."/>
            <person name="Lage O.M."/>
            <person name="Pohl T."/>
            <person name="Merkel B.J."/>
            <person name="Hornburger P."/>
            <person name="Mueller R.-W."/>
            <person name="Bruemmer F."/>
            <person name="Labrenz M."/>
            <person name="Spormann A.M."/>
            <person name="Op Den Camp H."/>
            <person name="Overmann J."/>
            <person name="Amann R."/>
            <person name="Jetten M.S.M."/>
            <person name="Mascher T."/>
            <person name="Medema M.H."/>
            <person name="Devos D.P."/>
            <person name="Kaster A.-K."/>
            <person name="Ovreas L."/>
            <person name="Rohde M."/>
            <person name="Galperin M.Y."/>
            <person name="Jogler C."/>
        </authorList>
    </citation>
    <scope>NUCLEOTIDE SEQUENCE [LARGE SCALE GENOMIC DNA]</scope>
    <source>
        <strain evidence="2 3">Pla22</strain>
    </source>
</reference>
<accession>A0A5C5WVJ2</accession>
<sequence length="236" mass="26015">MDDPAIPKDVHAKALKGLTRLNAVSGVRGAMYRRLRRIAMTKPGRRLRLIDVASGAGDLPIDWARRAKRDSIDLQITTIDISHTAVEIQLENAKRAGVTINAIQGDCLHDALPSGFDMATCSLFVHHLDNHEVFCLLQSMQAASTGAIMVCDLYRSRANLAFISIAAQMFSRSPIVHHDASLSVRSAYTCDEFKRIAEEALARPVEVKMLFPSRFIMTLREEVVLETSADPAVAFA</sequence>
<dbReference type="Pfam" id="PF13649">
    <property type="entry name" value="Methyltransf_25"/>
    <property type="match status" value="1"/>
</dbReference>
<dbReference type="InterPro" id="IPR041698">
    <property type="entry name" value="Methyltransf_25"/>
</dbReference>
<comment type="caution">
    <text evidence="2">The sequence shown here is derived from an EMBL/GenBank/DDBJ whole genome shotgun (WGS) entry which is preliminary data.</text>
</comment>
<gene>
    <name evidence="2" type="ORF">Pla22_26180</name>
</gene>
<protein>
    <recommendedName>
        <fullName evidence="1">Methyltransferase domain-containing protein</fullName>
    </recommendedName>
</protein>
<name>A0A5C5WVJ2_9BACT</name>
<organism evidence="2 3">
    <name type="scientific">Rubripirellula amarantea</name>
    <dbReference type="NCBI Taxonomy" id="2527999"/>
    <lineage>
        <taxon>Bacteria</taxon>
        <taxon>Pseudomonadati</taxon>
        <taxon>Planctomycetota</taxon>
        <taxon>Planctomycetia</taxon>
        <taxon>Pirellulales</taxon>
        <taxon>Pirellulaceae</taxon>
        <taxon>Rubripirellula</taxon>
    </lineage>
</organism>
<dbReference type="SUPFAM" id="SSF53335">
    <property type="entry name" value="S-adenosyl-L-methionine-dependent methyltransferases"/>
    <property type="match status" value="1"/>
</dbReference>
<keyword evidence="3" id="KW-1185">Reference proteome</keyword>
<dbReference type="InterPro" id="IPR029063">
    <property type="entry name" value="SAM-dependent_MTases_sf"/>
</dbReference>
<dbReference type="Proteomes" id="UP000316598">
    <property type="component" value="Unassembled WGS sequence"/>
</dbReference>
<dbReference type="EMBL" id="SJPI01000001">
    <property type="protein sequence ID" value="TWT54964.1"/>
    <property type="molecule type" value="Genomic_DNA"/>
</dbReference>
<evidence type="ECO:0000313" key="3">
    <source>
        <dbReference type="Proteomes" id="UP000316598"/>
    </source>
</evidence>
<dbReference type="Gene3D" id="3.40.50.150">
    <property type="entry name" value="Vaccinia Virus protein VP39"/>
    <property type="match status" value="1"/>
</dbReference>
<evidence type="ECO:0000313" key="2">
    <source>
        <dbReference type="EMBL" id="TWT54964.1"/>
    </source>
</evidence>
<feature type="domain" description="Methyltransferase" evidence="1">
    <location>
        <begin position="50"/>
        <end position="141"/>
    </location>
</feature>
<evidence type="ECO:0000259" key="1">
    <source>
        <dbReference type="Pfam" id="PF13649"/>
    </source>
</evidence>
<dbReference type="OrthoDB" id="9800454at2"/>
<dbReference type="AlphaFoldDB" id="A0A5C5WVJ2"/>
<proteinExistence type="predicted"/>